<evidence type="ECO:0000259" key="1">
    <source>
        <dbReference type="PROSITE" id="PS51831"/>
    </source>
</evidence>
<accession>A0A7Z7AYP8</accession>
<gene>
    <name evidence="2" type="ORF">SAMN04488589_2580</name>
</gene>
<organism evidence="2 3">
    <name type="scientific">Methanolobus vulcani</name>
    <dbReference type="NCBI Taxonomy" id="38026"/>
    <lineage>
        <taxon>Archaea</taxon>
        <taxon>Methanobacteriati</taxon>
        <taxon>Methanobacteriota</taxon>
        <taxon>Stenosarchaea group</taxon>
        <taxon>Methanomicrobia</taxon>
        <taxon>Methanosarcinales</taxon>
        <taxon>Methanosarcinaceae</taxon>
        <taxon>Methanolobus</taxon>
    </lineage>
</organism>
<name>A0A7Z7AYP8_9EURY</name>
<dbReference type="InterPro" id="IPR006675">
    <property type="entry name" value="HDIG_dom"/>
</dbReference>
<dbReference type="NCBIfam" id="TIGR00277">
    <property type="entry name" value="HDIG"/>
    <property type="match status" value="1"/>
</dbReference>
<dbReference type="InterPro" id="IPR004454">
    <property type="entry name" value="HD-related"/>
</dbReference>
<keyword evidence="3" id="KW-1185">Reference proteome</keyword>
<sequence length="172" mass="18992">MISREAAINILNKSGCNEKVIAHCIAVSDLALEIASVLKARGKDVDLDLVEIGGLLHDLGRAQSHGIDHAILGVELARYYGLEPELQQIIKRHIGAGISRDEAKEMHLPDDDYIPVTLEQKIVAHADNLLVGTERISIDRRIRKMEKKNIKRESIERVKALAEEIGIIPGKG</sequence>
<dbReference type="Pfam" id="PF01966">
    <property type="entry name" value="HD"/>
    <property type="match status" value="1"/>
</dbReference>
<dbReference type="RefSeq" id="WP_091710850.1">
    <property type="nucleotide sequence ID" value="NZ_FNCA01000010.1"/>
</dbReference>
<dbReference type="SMART" id="SM00471">
    <property type="entry name" value="HDc"/>
    <property type="match status" value="1"/>
</dbReference>
<dbReference type="AlphaFoldDB" id="A0A7Z7AYP8"/>
<evidence type="ECO:0000313" key="2">
    <source>
        <dbReference type="EMBL" id="SDG27107.1"/>
    </source>
</evidence>
<dbReference type="Gene3D" id="1.10.3210.10">
    <property type="entry name" value="Hypothetical protein af1432"/>
    <property type="match status" value="1"/>
</dbReference>
<reference evidence="2 3" key="1">
    <citation type="submission" date="2016-10" db="EMBL/GenBank/DDBJ databases">
        <authorList>
            <person name="Varghese N."/>
            <person name="Submissions S."/>
        </authorList>
    </citation>
    <scope>NUCLEOTIDE SEQUENCE [LARGE SCALE GENOMIC DNA]</scope>
    <source>
        <strain evidence="2 3">PL 12/M</strain>
    </source>
</reference>
<proteinExistence type="predicted"/>
<evidence type="ECO:0000313" key="3">
    <source>
        <dbReference type="Proteomes" id="UP000199259"/>
    </source>
</evidence>
<dbReference type="CDD" id="cd00077">
    <property type="entry name" value="HDc"/>
    <property type="match status" value="1"/>
</dbReference>
<feature type="domain" description="HD" evidence="1">
    <location>
        <begin position="20"/>
        <end position="132"/>
    </location>
</feature>
<dbReference type="InterPro" id="IPR006674">
    <property type="entry name" value="HD_domain"/>
</dbReference>
<dbReference type="SUPFAM" id="SSF109604">
    <property type="entry name" value="HD-domain/PDEase-like"/>
    <property type="match status" value="1"/>
</dbReference>
<dbReference type="InterPro" id="IPR003607">
    <property type="entry name" value="HD/PDEase_dom"/>
</dbReference>
<dbReference type="Proteomes" id="UP000199259">
    <property type="component" value="Unassembled WGS sequence"/>
</dbReference>
<dbReference type="NCBIfam" id="TIGR00295">
    <property type="entry name" value="TIGR00295 family protein"/>
    <property type="match status" value="1"/>
</dbReference>
<dbReference type="PROSITE" id="PS51831">
    <property type="entry name" value="HD"/>
    <property type="match status" value="1"/>
</dbReference>
<dbReference type="EMBL" id="FNCA01000010">
    <property type="protein sequence ID" value="SDG27107.1"/>
    <property type="molecule type" value="Genomic_DNA"/>
</dbReference>
<comment type="caution">
    <text evidence="2">The sequence shown here is derived from an EMBL/GenBank/DDBJ whole genome shotgun (WGS) entry which is preliminary data.</text>
</comment>
<dbReference type="PANTHER" id="PTHR38659">
    <property type="entry name" value="METAL-DEPENDENT PHOSPHOHYDROLASE"/>
    <property type="match status" value="1"/>
</dbReference>
<dbReference type="PANTHER" id="PTHR38659:SF2">
    <property type="entry name" value="HDIG DOMAIN PROTEIN"/>
    <property type="match status" value="1"/>
</dbReference>
<protein>
    <recommendedName>
        <fullName evidence="1">HD domain-containing protein</fullName>
    </recommendedName>
</protein>
<dbReference type="OrthoDB" id="52832at2157"/>